<dbReference type="GO" id="GO:0004180">
    <property type="term" value="F:carboxypeptidase activity"/>
    <property type="evidence" value="ECO:0007669"/>
    <property type="project" value="UniProtKB-KW"/>
</dbReference>
<evidence type="ECO:0000256" key="3">
    <source>
        <dbReference type="SAM" id="SignalP"/>
    </source>
</evidence>
<proteinExistence type="predicted"/>
<dbReference type="PANTHER" id="PTHR34385:SF1">
    <property type="entry name" value="PEPTIDOGLYCAN L-ALANYL-D-GLUTAMATE ENDOPEPTIDASE CWLK"/>
    <property type="match status" value="1"/>
</dbReference>
<dbReference type="CDD" id="cd14852">
    <property type="entry name" value="LD-carboxypeptidase"/>
    <property type="match status" value="1"/>
</dbReference>
<keyword evidence="5" id="KW-0645">Protease</keyword>
<gene>
    <name evidence="5" type="ORF">SAMN05877753_102472</name>
</gene>
<dbReference type="OrthoDB" id="9792074at2"/>
<dbReference type="PANTHER" id="PTHR34385">
    <property type="entry name" value="D-ALANYL-D-ALANINE CARBOXYPEPTIDASE"/>
    <property type="match status" value="1"/>
</dbReference>
<feature type="chain" id="PRO_5012379883" evidence="3">
    <location>
        <begin position="21"/>
        <end position="268"/>
    </location>
</feature>
<keyword evidence="5" id="KW-0121">Carboxypeptidase</keyword>
<dbReference type="Pfam" id="PF02557">
    <property type="entry name" value="VanY"/>
    <property type="match status" value="1"/>
</dbReference>
<feature type="region of interest" description="Disordered" evidence="2">
    <location>
        <begin position="24"/>
        <end position="53"/>
    </location>
</feature>
<dbReference type="RefSeq" id="WP_097157653.1">
    <property type="nucleotide sequence ID" value="NZ_JBEPMQ010000001.1"/>
</dbReference>
<dbReference type="AlphaFoldDB" id="A0A285CMN8"/>
<accession>A0A285CMN8</accession>
<dbReference type="Proteomes" id="UP000219546">
    <property type="component" value="Unassembled WGS sequence"/>
</dbReference>
<dbReference type="InterPro" id="IPR058193">
    <property type="entry name" value="VanY/YodJ_core_dom"/>
</dbReference>
<dbReference type="SUPFAM" id="SSF55166">
    <property type="entry name" value="Hedgehog/DD-peptidase"/>
    <property type="match status" value="1"/>
</dbReference>
<keyword evidence="6" id="KW-1185">Reference proteome</keyword>
<dbReference type="Gene3D" id="3.30.1380.10">
    <property type="match status" value="1"/>
</dbReference>
<dbReference type="InterPro" id="IPR012640">
    <property type="entry name" value="Membr_lipoprot_lipid_attach_CS"/>
</dbReference>
<evidence type="ECO:0000259" key="4">
    <source>
        <dbReference type="Pfam" id="PF02557"/>
    </source>
</evidence>
<sequence>MKKSLIGATAILLLAGCSHQAEKVEKESETIHSETVQDTEQQQHPANHEKTESSLTLKPEFFNEIEVINQVPTITNPENLLVLVNKEYALPADYYPDDLVRPNVTFAFGDQDIEKSYMRKEAANALEGMFHAAQQEGIELLATSGFRSYDTQNFLFQQEVENVGAKNAELAVALPGKSEHQTGLTMDITAESVGGMLTEEFENTKEGQWLVSHAHEFGFILRYPKGKEEITGYQYEPWHFRYVGTETAAVLAEKGWTFEEYFENVEKM</sequence>
<protein>
    <submittedName>
        <fullName evidence="5">D-alanyl-D-alanine carboxypeptidase</fullName>
    </submittedName>
</protein>
<organism evidence="5 6">
    <name type="scientific">Bacillus oleivorans</name>
    <dbReference type="NCBI Taxonomy" id="1448271"/>
    <lineage>
        <taxon>Bacteria</taxon>
        <taxon>Bacillati</taxon>
        <taxon>Bacillota</taxon>
        <taxon>Bacilli</taxon>
        <taxon>Bacillales</taxon>
        <taxon>Bacillaceae</taxon>
        <taxon>Bacillus</taxon>
    </lineage>
</organism>
<keyword evidence="1 3" id="KW-0732">Signal</keyword>
<dbReference type="InterPro" id="IPR003709">
    <property type="entry name" value="VanY-like_core_dom"/>
</dbReference>
<evidence type="ECO:0000256" key="2">
    <source>
        <dbReference type="SAM" id="MobiDB-lite"/>
    </source>
</evidence>
<dbReference type="InterPro" id="IPR009045">
    <property type="entry name" value="Zn_M74/Hedgehog-like"/>
</dbReference>
<dbReference type="InterPro" id="IPR052179">
    <property type="entry name" value="DD-CPase-like"/>
</dbReference>
<dbReference type="Pfam" id="PF08139">
    <property type="entry name" value="LPAM_1"/>
    <property type="match status" value="1"/>
</dbReference>
<evidence type="ECO:0000256" key="1">
    <source>
        <dbReference type="ARBA" id="ARBA00022729"/>
    </source>
</evidence>
<dbReference type="PROSITE" id="PS51257">
    <property type="entry name" value="PROKAR_LIPOPROTEIN"/>
    <property type="match status" value="1"/>
</dbReference>
<evidence type="ECO:0000313" key="6">
    <source>
        <dbReference type="Proteomes" id="UP000219546"/>
    </source>
</evidence>
<feature type="compositionally biased region" description="Polar residues" evidence="2">
    <location>
        <begin position="33"/>
        <end position="45"/>
    </location>
</feature>
<feature type="domain" description="D-alanyl-D-alanine carboxypeptidase-like core" evidence="4">
    <location>
        <begin position="116"/>
        <end position="244"/>
    </location>
</feature>
<reference evidence="5 6" key="1">
    <citation type="submission" date="2017-08" db="EMBL/GenBank/DDBJ databases">
        <authorList>
            <person name="de Groot N.N."/>
        </authorList>
    </citation>
    <scope>NUCLEOTIDE SEQUENCE [LARGE SCALE GENOMIC DNA]</scope>
    <source>
        <strain evidence="5 6">JC228</strain>
    </source>
</reference>
<dbReference type="GO" id="GO:0006508">
    <property type="term" value="P:proteolysis"/>
    <property type="evidence" value="ECO:0007669"/>
    <property type="project" value="InterPro"/>
</dbReference>
<evidence type="ECO:0000313" key="5">
    <source>
        <dbReference type="EMBL" id="SNX68328.1"/>
    </source>
</evidence>
<feature type="signal peptide" evidence="3">
    <location>
        <begin position="1"/>
        <end position="20"/>
    </location>
</feature>
<keyword evidence="5" id="KW-0378">Hydrolase</keyword>
<name>A0A285CMN8_9BACI</name>
<dbReference type="EMBL" id="OAOP01000002">
    <property type="protein sequence ID" value="SNX68328.1"/>
    <property type="molecule type" value="Genomic_DNA"/>
</dbReference>